<evidence type="ECO:0000256" key="2">
    <source>
        <dbReference type="ARBA" id="ARBA00022475"/>
    </source>
</evidence>
<comment type="similarity">
    <text evidence="7">Belongs to the ThrE exporter (TC 2.A.79) family.</text>
</comment>
<dbReference type="InterPro" id="IPR024528">
    <property type="entry name" value="ThrE_2"/>
</dbReference>
<dbReference type="GO" id="GO:0015744">
    <property type="term" value="P:succinate transport"/>
    <property type="evidence" value="ECO:0007669"/>
    <property type="project" value="TreeGrafter"/>
</dbReference>
<evidence type="ECO:0000256" key="3">
    <source>
        <dbReference type="ARBA" id="ARBA00022519"/>
    </source>
</evidence>
<reference evidence="10 11" key="1">
    <citation type="submission" date="2019-01" db="EMBL/GenBank/DDBJ databases">
        <title>Draft genome sequences of the type strains of six Macrococcus species.</title>
        <authorList>
            <person name="Mazhar S."/>
            <person name="Altermann E."/>
            <person name="Hill C."/>
            <person name="Mcauliffe O."/>
        </authorList>
    </citation>
    <scope>NUCLEOTIDE SEQUENCE [LARGE SCALE GENOMIC DNA]</scope>
    <source>
        <strain evidence="10 11">CCM4809</strain>
    </source>
</reference>
<evidence type="ECO:0000313" key="10">
    <source>
        <dbReference type="EMBL" id="TDM01959.1"/>
    </source>
</evidence>
<dbReference type="RefSeq" id="WP_133429972.1">
    <property type="nucleotide sequence ID" value="NZ_BMCC01000003.1"/>
</dbReference>
<accession>A0A4R6BJR7</accession>
<dbReference type="AlphaFoldDB" id="A0A4R6BJR7"/>
<keyword evidence="4 8" id="KW-0812">Transmembrane</keyword>
<evidence type="ECO:0000256" key="5">
    <source>
        <dbReference type="ARBA" id="ARBA00022989"/>
    </source>
</evidence>
<keyword evidence="11" id="KW-1185">Reference proteome</keyword>
<dbReference type="Proteomes" id="UP000295328">
    <property type="component" value="Unassembled WGS sequence"/>
</dbReference>
<feature type="transmembrane region" description="Helical" evidence="8">
    <location>
        <begin position="112"/>
        <end position="136"/>
    </location>
</feature>
<dbReference type="PANTHER" id="PTHR34390:SF1">
    <property type="entry name" value="SUCCINATE TRANSPORTER SUBUNIT YJJB-RELATED"/>
    <property type="match status" value="1"/>
</dbReference>
<dbReference type="GO" id="GO:0005886">
    <property type="term" value="C:plasma membrane"/>
    <property type="evidence" value="ECO:0007669"/>
    <property type="project" value="UniProtKB-SubCell"/>
</dbReference>
<comment type="subcellular location">
    <subcellularLocation>
        <location evidence="1">Cell membrane</location>
        <topology evidence="1">Multi-pass membrane protein</topology>
    </subcellularLocation>
</comment>
<keyword evidence="3" id="KW-0997">Cell inner membrane</keyword>
<keyword evidence="6 8" id="KW-0472">Membrane</keyword>
<evidence type="ECO:0000256" key="8">
    <source>
        <dbReference type="SAM" id="Phobius"/>
    </source>
</evidence>
<sequence>MDWLINLIFSFTASYFFAVLFDSPKRLFLPSGFVGAAAWMTSESLIKLLHFPQIYGYFFGSIILGVMCHMMARIYKEPSNLFMIPGIIPFVPGGLAYDAAMKMVMEQTSGPVEIILEITLLAGAIASGLLCSDYIFKLAVNKQFDE</sequence>
<evidence type="ECO:0000256" key="6">
    <source>
        <dbReference type="ARBA" id="ARBA00023136"/>
    </source>
</evidence>
<feature type="transmembrane region" description="Helical" evidence="8">
    <location>
        <begin position="5"/>
        <end position="21"/>
    </location>
</feature>
<evidence type="ECO:0000256" key="4">
    <source>
        <dbReference type="ARBA" id="ARBA00022692"/>
    </source>
</evidence>
<dbReference type="OrthoDB" id="9810047at2"/>
<feature type="transmembrane region" description="Helical" evidence="8">
    <location>
        <begin position="81"/>
        <end position="100"/>
    </location>
</feature>
<protein>
    <submittedName>
        <fullName evidence="10">Threonine/serine exporter family protein</fullName>
    </submittedName>
</protein>
<name>A0A4R6BJR7_9STAP</name>
<dbReference type="PANTHER" id="PTHR34390">
    <property type="entry name" value="UPF0442 PROTEIN YJJB-RELATED"/>
    <property type="match status" value="1"/>
</dbReference>
<keyword evidence="2" id="KW-1003">Cell membrane</keyword>
<dbReference type="Pfam" id="PF12821">
    <property type="entry name" value="ThrE_2"/>
    <property type="match status" value="1"/>
</dbReference>
<evidence type="ECO:0000313" key="11">
    <source>
        <dbReference type="Proteomes" id="UP000295328"/>
    </source>
</evidence>
<gene>
    <name evidence="10" type="ORF">ERX37_07040</name>
</gene>
<comment type="caution">
    <text evidence="10">The sequence shown here is derived from an EMBL/GenBank/DDBJ whole genome shotgun (WGS) entry which is preliminary data.</text>
</comment>
<feature type="transmembrane region" description="Helical" evidence="8">
    <location>
        <begin position="54"/>
        <end position="75"/>
    </location>
</feature>
<keyword evidence="5 8" id="KW-1133">Transmembrane helix</keyword>
<evidence type="ECO:0000256" key="1">
    <source>
        <dbReference type="ARBA" id="ARBA00004651"/>
    </source>
</evidence>
<proteinExistence type="inferred from homology"/>
<feature type="domain" description="Threonine/Serine exporter ThrE" evidence="9">
    <location>
        <begin position="7"/>
        <end position="134"/>
    </location>
</feature>
<dbReference type="EMBL" id="SCWE01000002">
    <property type="protein sequence ID" value="TDM01959.1"/>
    <property type="molecule type" value="Genomic_DNA"/>
</dbReference>
<evidence type="ECO:0000259" key="9">
    <source>
        <dbReference type="Pfam" id="PF12821"/>
    </source>
</evidence>
<evidence type="ECO:0000256" key="7">
    <source>
        <dbReference type="ARBA" id="ARBA00034125"/>
    </source>
</evidence>
<organism evidence="10 11">
    <name type="scientific">Macrococcus hajekii</name>
    <dbReference type="NCBI Taxonomy" id="198482"/>
    <lineage>
        <taxon>Bacteria</taxon>
        <taxon>Bacillati</taxon>
        <taxon>Bacillota</taxon>
        <taxon>Bacilli</taxon>
        <taxon>Bacillales</taxon>
        <taxon>Staphylococcaceae</taxon>
        <taxon>Macrococcus</taxon>
    </lineage>
</organism>
<dbReference type="InterPro" id="IPR050539">
    <property type="entry name" value="ThrE_Dicarb/AminoAcid_Exp"/>
</dbReference>